<name>A0A7J8CS05_MOLMO</name>
<reference evidence="2 3" key="1">
    <citation type="journal article" date="2020" name="Nature">
        <title>Six reference-quality genomes reveal evolution of bat adaptations.</title>
        <authorList>
            <person name="Jebb D."/>
            <person name="Huang Z."/>
            <person name="Pippel M."/>
            <person name="Hughes G.M."/>
            <person name="Lavrichenko K."/>
            <person name="Devanna P."/>
            <person name="Winkler S."/>
            <person name="Jermiin L.S."/>
            <person name="Skirmuntt E.C."/>
            <person name="Katzourakis A."/>
            <person name="Burkitt-Gray L."/>
            <person name="Ray D.A."/>
            <person name="Sullivan K.A.M."/>
            <person name="Roscito J.G."/>
            <person name="Kirilenko B.M."/>
            <person name="Davalos L.M."/>
            <person name="Corthals A.P."/>
            <person name="Power M.L."/>
            <person name="Jones G."/>
            <person name="Ransome R.D."/>
            <person name="Dechmann D.K.N."/>
            <person name="Locatelli A.G."/>
            <person name="Puechmaille S.J."/>
            <person name="Fedrigo O."/>
            <person name="Jarvis E.D."/>
            <person name="Hiller M."/>
            <person name="Vernes S.C."/>
            <person name="Myers E.W."/>
            <person name="Teeling E.C."/>
        </authorList>
    </citation>
    <scope>NUCLEOTIDE SEQUENCE [LARGE SCALE GENOMIC DNA]</scope>
    <source>
        <strain evidence="2">MMolMol1</strain>
        <tissue evidence="2">Muscle</tissue>
    </source>
</reference>
<dbReference type="AlphaFoldDB" id="A0A7J8CS05"/>
<protein>
    <submittedName>
        <fullName evidence="2">Uncharacterized protein</fullName>
    </submittedName>
</protein>
<organism evidence="2 3">
    <name type="scientific">Molossus molossus</name>
    <name type="common">Pallas' mastiff bat</name>
    <name type="synonym">Vespertilio molossus</name>
    <dbReference type="NCBI Taxonomy" id="27622"/>
    <lineage>
        <taxon>Eukaryota</taxon>
        <taxon>Metazoa</taxon>
        <taxon>Chordata</taxon>
        <taxon>Craniata</taxon>
        <taxon>Vertebrata</taxon>
        <taxon>Euteleostomi</taxon>
        <taxon>Mammalia</taxon>
        <taxon>Eutheria</taxon>
        <taxon>Laurasiatheria</taxon>
        <taxon>Chiroptera</taxon>
        <taxon>Yangochiroptera</taxon>
        <taxon>Molossidae</taxon>
        <taxon>Molossus</taxon>
    </lineage>
</organism>
<proteinExistence type="predicted"/>
<dbReference type="Proteomes" id="UP000550707">
    <property type="component" value="Unassembled WGS sequence"/>
</dbReference>
<dbReference type="InParanoid" id="A0A7J8CS05"/>
<dbReference type="EMBL" id="JACASF010000020">
    <property type="protein sequence ID" value="KAF6413667.1"/>
    <property type="molecule type" value="Genomic_DNA"/>
</dbReference>
<feature type="compositionally biased region" description="Low complexity" evidence="1">
    <location>
        <begin position="13"/>
        <end position="25"/>
    </location>
</feature>
<evidence type="ECO:0000256" key="1">
    <source>
        <dbReference type="SAM" id="MobiDB-lite"/>
    </source>
</evidence>
<keyword evidence="3" id="KW-1185">Reference proteome</keyword>
<gene>
    <name evidence="2" type="ORF">HJG59_009834</name>
</gene>
<accession>A0A7J8CS05</accession>
<evidence type="ECO:0000313" key="3">
    <source>
        <dbReference type="Proteomes" id="UP000550707"/>
    </source>
</evidence>
<feature type="region of interest" description="Disordered" evidence="1">
    <location>
        <begin position="1"/>
        <end position="25"/>
    </location>
</feature>
<evidence type="ECO:0000313" key="2">
    <source>
        <dbReference type="EMBL" id="KAF6413667.1"/>
    </source>
</evidence>
<sequence length="165" mass="18234">MSGYSIGLNSPLRHQCSPRSRPPRRQASQNLCHLCESHTCRRSRRQEAAATLRPPLQKVGDTVPSRPAPVGLRFLLSVPVTPQTLPPTPSFSAFRGFYATHSVAASWCPQRPGRLQGGRMRPQLGRGAREEHPELTGGLGWRRPESLTVSGLVRRTSHAKLIFSL</sequence>
<comment type="caution">
    <text evidence="2">The sequence shown here is derived from an EMBL/GenBank/DDBJ whole genome shotgun (WGS) entry which is preliminary data.</text>
</comment>